<feature type="compositionally biased region" description="Acidic residues" evidence="1">
    <location>
        <begin position="56"/>
        <end position="66"/>
    </location>
</feature>
<accession>A0ABN2BC18</accession>
<dbReference type="EMBL" id="BAAAOR010000033">
    <property type="protein sequence ID" value="GAA1538015.1"/>
    <property type="molecule type" value="Genomic_DNA"/>
</dbReference>
<sequence>MAADEYWFCLIHHQVEGVDGCPNKDRLGPYPTEAEAARALEKAAERTEAWDHDPAWNDDVDDAEDK</sequence>
<feature type="region of interest" description="Disordered" evidence="1">
    <location>
        <begin position="43"/>
        <end position="66"/>
    </location>
</feature>
<evidence type="ECO:0000256" key="1">
    <source>
        <dbReference type="SAM" id="MobiDB-lite"/>
    </source>
</evidence>
<feature type="compositionally biased region" description="Basic and acidic residues" evidence="1">
    <location>
        <begin position="43"/>
        <end position="55"/>
    </location>
</feature>
<reference evidence="2 3" key="1">
    <citation type="journal article" date="2019" name="Int. J. Syst. Evol. Microbiol.">
        <title>The Global Catalogue of Microorganisms (GCM) 10K type strain sequencing project: providing services to taxonomists for standard genome sequencing and annotation.</title>
        <authorList>
            <consortium name="The Broad Institute Genomics Platform"/>
            <consortium name="The Broad Institute Genome Sequencing Center for Infectious Disease"/>
            <person name="Wu L."/>
            <person name="Ma J."/>
        </authorList>
    </citation>
    <scope>NUCLEOTIDE SEQUENCE [LARGE SCALE GENOMIC DNA]</scope>
    <source>
        <strain evidence="2 3">JCM 14942</strain>
    </source>
</reference>
<keyword evidence="3" id="KW-1185">Reference proteome</keyword>
<evidence type="ECO:0000313" key="2">
    <source>
        <dbReference type="EMBL" id="GAA1538015.1"/>
    </source>
</evidence>
<name>A0ABN2BC18_9ACTN</name>
<proteinExistence type="predicted"/>
<evidence type="ECO:0008006" key="4">
    <source>
        <dbReference type="Google" id="ProtNLM"/>
    </source>
</evidence>
<evidence type="ECO:0000313" key="3">
    <source>
        <dbReference type="Proteomes" id="UP001500842"/>
    </source>
</evidence>
<organism evidence="2 3">
    <name type="scientific">Nocardioides humi</name>
    <dbReference type="NCBI Taxonomy" id="449461"/>
    <lineage>
        <taxon>Bacteria</taxon>
        <taxon>Bacillati</taxon>
        <taxon>Actinomycetota</taxon>
        <taxon>Actinomycetes</taxon>
        <taxon>Propionibacteriales</taxon>
        <taxon>Nocardioidaceae</taxon>
        <taxon>Nocardioides</taxon>
    </lineage>
</organism>
<comment type="caution">
    <text evidence="2">The sequence shown here is derived from an EMBL/GenBank/DDBJ whole genome shotgun (WGS) entry which is preliminary data.</text>
</comment>
<protein>
    <recommendedName>
        <fullName evidence="4">SPOR domain-containing protein</fullName>
    </recommendedName>
</protein>
<dbReference type="Proteomes" id="UP001500842">
    <property type="component" value="Unassembled WGS sequence"/>
</dbReference>
<dbReference type="RefSeq" id="WP_141007149.1">
    <property type="nucleotide sequence ID" value="NZ_BAAAOR010000033.1"/>
</dbReference>
<gene>
    <name evidence="2" type="ORF">GCM10009788_45760</name>
</gene>